<reference evidence="13 14" key="1">
    <citation type="submission" date="2018-07" db="EMBL/GenBank/DDBJ databases">
        <title>Motiliproteus coralliicola sp. nov., a bacterium isolated from Coral.</title>
        <authorList>
            <person name="Wang G."/>
        </authorList>
    </citation>
    <scope>NUCLEOTIDE SEQUENCE [LARGE SCALE GENOMIC DNA]</scope>
    <source>
        <strain evidence="13 14">C34</strain>
    </source>
</reference>
<dbReference type="InterPro" id="IPR027417">
    <property type="entry name" value="P-loop_NTPase"/>
</dbReference>
<comment type="function">
    <text evidence="11">Essential for recycling GMP and indirectly, cGMP.</text>
</comment>
<dbReference type="EC" id="2.7.4.8" evidence="3 11"/>
<dbReference type="GO" id="GO:0005524">
    <property type="term" value="F:ATP binding"/>
    <property type="evidence" value="ECO:0007669"/>
    <property type="project" value="UniProtKB-UniRule"/>
</dbReference>
<evidence type="ECO:0000256" key="7">
    <source>
        <dbReference type="ARBA" id="ARBA00022741"/>
    </source>
</evidence>
<dbReference type="SUPFAM" id="SSF52540">
    <property type="entry name" value="P-loop containing nucleoside triphosphate hydrolases"/>
    <property type="match status" value="1"/>
</dbReference>
<dbReference type="PANTHER" id="PTHR23117:SF13">
    <property type="entry name" value="GUANYLATE KINASE"/>
    <property type="match status" value="1"/>
</dbReference>
<dbReference type="InterPro" id="IPR017665">
    <property type="entry name" value="Guanylate_kinase"/>
</dbReference>
<organism evidence="13 14">
    <name type="scientific">Motiliproteus coralliicola</name>
    <dbReference type="NCBI Taxonomy" id="2283196"/>
    <lineage>
        <taxon>Bacteria</taxon>
        <taxon>Pseudomonadati</taxon>
        <taxon>Pseudomonadota</taxon>
        <taxon>Gammaproteobacteria</taxon>
        <taxon>Oceanospirillales</taxon>
        <taxon>Oceanospirillaceae</taxon>
        <taxon>Motiliproteus</taxon>
    </lineage>
</organism>
<dbReference type="FunFam" id="3.40.50.300:FF:000084">
    <property type="entry name" value="Guanylate kinase"/>
    <property type="match status" value="1"/>
</dbReference>
<evidence type="ECO:0000256" key="1">
    <source>
        <dbReference type="ARBA" id="ARBA00004496"/>
    </source>
</evidence>
<evidence type="ECO:0000313" key="14">
    <source>
        <dbReference type="Proteomes" id="UP000253769"/>
    </source>
</evidence>
<evidence type="ECO:0000256" key="5">
    <source>
        <dbReference type="ARBA" id="ARBA00022490"/>
    </source>
</evidence>
<dbReference type="HAMAP" id="MF_00328">
    <property type="entry name" value="Guanylate_kinase"/>
    <property type="match status" value="1"/>
</dbReference>
<keyword evidence="8 11" id="KW-0418">Kinase</keyword>
<evidence type="ECO:0000256" key="11">
    <source>
        <dbReference type="HAMAP-Rule" id="MF_00328"/>
    </source>
</evidence>
<dbReference type="InterPro" id="IPR020590">
    <property type="entry name" value="Guanylate_kinase_CS"/>
</dbReference>
<comment type="similarity">
    <text evidence="2 11">Belongs to the guanylate kinase family.</text>
</comment>
<dbReference type="InterPro" id="IPR008144">
    <property type="entry name" value="Guanylate_kin-like_dom"/>
</dbReference>
<dbReference type="RefSeq" id="WP_114696623.1">
    <property type="nucleotide sequence ID" value="NZ_QQOH01000004.1"/>
</dbReference>
<evidence type="ECO:0000313" key="13">
    <source>
        <dbReference type="EMBL" id="RDE19004.1"/>
    </source>
</evidence>
<dbReference type="OrthoDB" id="9808150at2"/>
<evidence type="ECO:0000256" key="2">
    <source>
        <dbReference type="ARBA" id="ARBA00005790"/>
    </source>
</evidence>
<dbReference type="EMBL" id="QQOH01000004">
    <property type="protein sequence ID" value="RDE19004.1"/>
    <property type="molecule type" value="Genomic_DNA"/>
</dbReference>
<comment type="catalytic activity">
    <reaction evidence="11">
        <text>GMP + ATP = GDP + ADP</text>
        <dbReference type="Rhea" id="RHEA:20780"/>
        <dbReference type="ChEBI" id="CHEBI:30616"/>
        <dbReference type="ChEBI" id="CHEBI:58115"/>
        <dbReference type="ChEBI" id="CHEBI:58189"/>
        <dbReference type="ChEBI" id="CHEBI:456216"/>
        <dbReference type="EC" id="2.7.4.8"/>
    </reaction>
</comment>
<dbReference type="Gene3D" id="3.40.50.300">
    <property type="entry name" value="P-loop containing nucleotide triphosphate hydrolases"/>
    <property type="match status" value="1"/>
</dbReference>
<dbReference type="SMART" id="SM00072">
    <property type="entry name" value="GuKc"/>
    <property type="match status" value="1"/>
</dbReference>
<dbReference type="InterPro" id="IPR008145">
    <property type="entry name" value="GK/Ca_channel_bsu"/>
</dbReference>
<feature type="domain" description="Guanylate kinase-like" evidence="12">
    <location>
        <begin position="4"/>
        <end position="182"/>
    </location>
</feature>
<proteinExistence type="inferred from homology"/>
<sequence>MAKGSLYIISAPSGAGKTSLVKALLEQDSLICVSVSNTTRAARPGEVDGKDYHFTELAEFDRMIAAGDFLEYAEVFTNKYGTSKRWVEQTLEEGRDVILEIDWQGAAQVRELMPEAVSVFILPPSRPELERRLNNRGQDSDEVIAQRMSEAVSEMSHYDEFDYLVVNDQFEQSLSELQAIFVARRQLLASQQLRHGEMIELLLK</sequence>
<name>A0A369WE83_9GAMM</name>
<keyword evidence="6 11" id="KW-0808">Transferase</keyword>
<dbReference type="NCBIfam" id="TIGR03263">
    <property type="entry name" value="guanyl_kin"/>
    <property type="match status" value="1"/>
</dbReference>
<protein>
    <recommendedName>
        <fullName evidence="4 11">Guanylate kinase</fullName>
        <ecNumber evidence="3 11">2.7.4.8</ecNumber>
    </recommendedName>
    <alternativeName>
        <fullName evidence="10 11">GMP kinase</fullName>
    </alternativeName>
</protein>
<dbReference type="GO" id="GO:0005829">
    <property type="term" value="C:cytosol"/>
    <property type="evidence" value="ECO:0007669"/>
    <property type="project" value="TreeGrafter"/>
</dbReference>
<keyword evidence="7 11" id="KW-0547">Nucleotide-binding</keyword>
<evidence type="ECO:0000256" key="9">
    <source>
        <dbReference type="ARBA" id="ARBA00022840"/>
    </source>
</evidence>
<evidence type="ECO:0000256" key="4">
    <source>
        <dbReference type="ARBA" id="ARBA00016296"/>
    </source>
</evidence>
<dbReference type="PROSITE" id="PS00856">
    <property type="entry name" value="GUANYLATE_KINASE_1"/>
    <property type="match status" value="1"/>
</dbReference>
<gene>
    <name evidence="11" type="primary">gmk</name>
    <name evidence="13" type="ORF">DV711_15475</name>
</gene>
<dbReference type="AlphaFoldDB" id="A0A369WE83"/>
<keyword evidence="9 11" id="KW-0067">ATP-binding</keyword>
<feature type="binding site" evidence="11">
    <location>
        <begin position="11"/>
        <end position="18"/>
    </location>
    <ligand>
        <name>ATP</name>
        <dbReference type="ChEBI" id="CHEBI:30616"/>
    </ligand>
</feature>
<accession>A0A369WE83</accession>
<dbReference type="Gene3D" id="3.30.63.10">
    <property type="entry name" value="Guanylate Kinase phosphate binding domain"/>
    <property type="match status" value="1"/>
</dbReference>
<dbReference type="PANTHER" id="PTHR23117">
    <property type="entry name" value="GUANYLATE KINASE-RELATED"/>
    <property type="match status" value="1"/>
</dbReference>
<dbReference type="PROSITE" id="PS50052">
    <property type="entry name" value="GUANYLATE_KINASE_2"/>
    <property type="match status" value="1"/>
</dbReference>
<comment type="caution">
    <text evidence="13">The sequence shown here is derived from an EMBL/GenBank/DDBJ whole genome shotgun (WGS) entry which is preliminary data.</text>
</comment>
<evidence type="ECO:0000256" key="10">
    <source>
        <dbReference type="ARBA" id="ARBA00030128"/>
    </source>
</evidence>
<keyword evidence="5 11" id="KW-0963">Cytoplasm</keyword>
<dbReference type="Pfam" id="PF00625">
    <property type="entry name" value="Guanylate_kin"/>
    <property type="match status" value="1"/>
</dbReference>
<evidence type="ECO:0000256" key="3">
    <source>
        <dbReference type="ARBA" id="ARBA00012961"/>
    </source>
</evidence>
<keyword evidence="14" id="KW-1185">Reference proteome</keyword>
<dbReference type="Proteomes" id="UP000253769">
    <property type="component" value="Unassembled WGS sequence"/>
</dbReference>
<evidence type="ECO:0000256" key="8">
    <source>
        <dbReference type="ARBA" id="ARBA00022777"/>
    </source>
</evidence>
<evidence type="ECO:0000259" key="12">
    <source>
        <dbReference type="PROSITE" id="PS50052"/>
    </source>
</evidence>
<dbReference type="GO" id="GO:0004385">
    <property type="term" value="F:GMP kinase activity"/>
    <property type="evidence" value="ECO:0007669"/>
    <property type="project" value="UniProtKB-UniRule"/>
</dbReference>
<evidence type="ECO:0000256" key="6">
    <source>
        <dbReference type="ARBA" id="ARBA00022679"/>
    </source>
</evidence>
<comment type="subcellular location">
    <subcellularLocation>
        <location evidence="1 11">Cytoplasm</location>
    </subcellularLocation>
</comment>
<dbReference type="CDD" id="cd00071">
    <property type="entry name" value="GMPK"/>
    <property type="match status" value="1"/>
</dbReference>
<dbReference type="FunFam" id="3.30.63.10:FF:000002">
    <property type="entry name" value="Guanylate kinase 1"/>
    <property type="match status" value="1"/>
</dbReference>